<dbReference type="CDD" id="cd06141">
    <property type="entry name" value="WRN_exo"/>
    <property type="match status" value="1"/>
</dbReference>
<evidence type="ECO:0000256" key="11">
    <source>
        <dbReference type="ARBA" id="ARBA00045901"/>
    </source>
</evidence>
<dbReference type="PANTHER" id="PTHR13620">
    <property type="entry name" value="3-5 EXONUCLEASE"/>
    <property type="match status" value="1"/>
</dbReference>
<evidence type="ECO:0000256" key="7">
    <source>
        <dbReference type="ARBA" id="ARBA00023242"/>
    </source>
</evidence>
<dbReference type="InterPro" id="IPR051132">
    <property type="entry name" value="3-5_Exonuclease_domain"/>
</dbReference>
<dbReference type="InterPro" id="IPR002562">
    <property type="entry name" value="3'-5'_exonuclease_dom"/>
</dbReference>
<evidence type="ECO:0000256" key="4">
    <source>
        <dbReference type="ARBA" id="ARBA00022801"/>
    </source>
</evidence>
<gene>
    <name evidence="14" type="primary">CSON005426</name>
</gene>
<protein>
    <recommendedName>
        <fullName evidence="9">3'-5' exonuclease</fullName>
    </recommendedName>
    <alternativeName>
        <fullName evidence="10">Werner Syndrome-like exonuclease</fullName>
    </alternativeName>
</protein>
<evidence type="ECO:0000256" key="10">
    <source>
        <dbReference type="ARBA" id="ARBA00042761"/>
    </source>
</evidence>
<accession>A0A336MRU9</accession>
<evidence type="ECO:0000259" key="13">
    <source>
        <dbReference type="SMART" id="SM00474"/>
    </source>
</evidence>
<dbReference type="GO" id="GO:0046872">
    <property type="term" value="F:metal ion binding"/>
    <property type="evidence" value="ECO:0007669"/>
    <property type="project" value="UniProtKB-KW"/>
</dbReference>
<evidence type="ECO:0000256" key="12">
    <source>
        <dbReference type="SAM" id="Coils"/>
    </source>
</evidence>
<dbReference type="EMBL" id="UFQT01002153">
    <property type="protein sequence ID" value="SSX32790.1"/>
    <property type="molecule type" value="Genomic_DNA"/>
</dbReference>
<keyword evidence="12" id="KW-0175">Coiled coil</keyword>
<keyword evidence="3" id="KW-0479">Metal-binding</keyword>
<dbReference type="GO" id="GO:0006139">
    <property type="term" value="P:nucleobase-containing compound metabolic process"/>
    <property type="evidence" value="ECO:0007669"/>
    <property type="project" value="InterPro"/>
</dbReference>
<dbReference type="SUPFAM" id="SSF53098">
    <property type="entry name" value="Ribonuclease H-like"/>
    <property type="match status" value="1"/>
</dbReference>
<organism evidence="14">
    <name type="scientific">Culicoides sonorensis</name>
    <name type="common">Biting midge</name>
    <dbReference type="NCBI Taxonomy" id="179676"/>
    <lineage>
        <taxon>Eukaryota</taxon>
        <taxon>Metazoa</taxon>
        <taxon>Ecdysozoa</taxon>
        <taxon>Arthropoda</taxon>
        <taxon>Hexapoda</taxon>
        <taxon>Insecta</taxon>
        <taxon>Pterygota</taxon>
        <taxon>Neoptera</taxon>
        <taxon>Endopterygota</taxon>
        <taxon>Diptera</taxon>
        <taxon>Nematocera</taxon>
        <taxon>Chironomoidea</taxon>
        <taxon>Ceratopogonidae</taxon>
        <taxon>Ceratopogoninae</taxon>
        <taxon>Culicoides</taxon>
        <taxon>Monoculicoides</taxon>
    </lineage>
</organism>
<feature type="domain" description="3'-5' exonuclease" evidence="13">
    <location>
        <begin position="87"/>
        <end position="268"/>
    </location>
</feature>
<evidence type="ECO:0000313" key="14">
    <source>
        <dbReference type="EMBL" id="SSX32790.1"/>
    </source>
</evidence>
<dbReference type="Pfam" id="PF01612">
    <property type="entry name" value="DNA_pol_A_exo1"/>
    <property type="match status" value="1"/>
</dbReference>
<evidence type="ECO:0000256" key="6">
    <source>
        <dbReference type="ARBA" id="ARBA00022842"/>
    </source>
</evidence>
<evidence type="ECO:0000256" key="9">
    <source>
        <dbReference type="ARBA" id="ARBA00040531"/>
    </source>
</evidence>
<keyword evidence="2" id="KW-0540">Nuclease</keyword>
<dbReference type="OMA" id="CCYVYQL"/>
<feature type="coiled-coil region" evidence="12">
    <location>
        <begin position="262"/>
        <end position="317"/>
    </location>
</feature>
<name>A0A336MRU9_CULSO</name>
<sequence>MKTQTIKQKMKKVRYFPSWMKKGHDENQSNAANIQFESSYTKYKSKFAYNKQEEISPEEQRRRINQNLRDLNYLSYENKIYYLSEYDEIRNAAQEILDWLNNIKEDGQIPVGFDMEWPFSYQTGPYKTALIQFSFSLDVCYLFQVWKLDTLPKSLVELIHHEKLLLHGICIKNDIRKLGRDFPNVGSVDKLVANCCDLGLYANKVLGINERWSMNKLVVEFLETGINKDKAVRASQWDKMLSEEQKIYAAIDVYASQLIFRKIKEKEEKRKTEAQINHLLTELEIDFKKEHQEEKDNEIINELRAEYENLKRLLESN</sequence>
<dbReference type="PANTHER" id="PTHR13620:SF109">
    <property type="entry name" value="3'-5' EXONUCLEASE"/>
    <property type="match status" value="1"/>
</dbReference>
<keyword evidence="4" id="KW-0378">Hydrolase</keyword>
<keyword evidence="6" id="KW-0460">Magnesium</keyword>
<dbReference type="InterPro" id="IPR036397">
    <property type="entry name" value="RNaseH_sf"/>
</dbReference>
<dbReference type="SMART" id="SM00474">
    <property type="entry name" value="35EXOc"/>
    <property type="match status" value="1"/>
</dbReference>
<dbReference type="VEuPathDB" id="VectorBase:CSON005426"/>
<evidence type="ECO:0000256" key="3">
    <source>
        <dbReference type="ARBA" id="ARBA00022723"/>
    </source>
</evidence>
<reference evidence="14" key="1">
    <citation type="submission" date="2018-07" db="EMBL/GenBank/DDBJ databases">
        <authorList>
            <person name="Quirk P.G."/>
            <person name="Krulwich T.A."/>
        </authorList>
    </citation>
    <scope>NUCLEOTIDE SEQUENCE</scope>
</reference>
<dbReference type="GO" id="GO:0008408">
    <property type="term" value="F:3'-5' exonuclease activity"/>
    <property type="evidence" value="ECO:0007669"/>
    <property type="project" value="InterPro"/>
</dbReference>
<comment type="function">
    <text evidence="11">Has exonuclease activity on both single-stranded and duplex templates bearing overhangs, but not blunt ended duplex DNA, and cleaves in a 3'-5' direction. Essential for the formation of DNA replication focal centers. Has an important role in maintaining genome stability.</text>
</comment>
<dbReference type="Gene3D" id="3.30.420.10">
    <property type="entry name" value="Ribonuclease H-like superfamily/Ribonuclease H"/>
    <property type="match status" value="1"/>
</dbReference>
<keyword evidence="5" id="KW-0269">Exonuclease</keyword>
<keyword evidence="7" id="KW-0539">Nucleus</keyword>
<comment type="similarity">
    <text evidence="8">Belongs to the WRNexo family.</text>
</comment>
<evidence type="ECO:0000256" key="5">
    <source>
        <dbReference type="ARBA" id="ARBA00022839"/>
    </source>
</evidence>
<proteinExistence type="inferred from homology"/>
<dbReference type="GO" id="GO:0005634">
    <property type="term" value="C:nucleus"/>
    <property type="evidence" value="ECO:0007669"/>
    <property type="project" value="UniProtKB-SubCell"/>
</dbReference>
<dbReference type="InterPro" id="IPR012337">
    <property type="entry name" value="RNaseH-like_sf"/>
</dbReference>
<evidence type="ECO:0000256" key="1">
    <source>
        <dbReference type="ARBA" id="ARBA00004123"/>
    </source>
</evidence>
<dbReference type="AlphaFoldDB" id="A0A336MRU9"/>
<evidence type="ECO:0000256" key="2">
    <source>
        <dbReference type="ARBA" id="ARBA00022722"/>
    </source>
</evidence>
<comment type="subcellular location">
    <subcellularLocation>
        <location evidence="1">Nucleus</location>
    </subcellularLocation>
</comment>
<dbReference type="GO" id="GO:0003676">
    <property type="term" value="F:nucleic acid binding"/>
    <property type="evidence" value="ECO:0007669"/>
    <property type="project" value="InterPro"/>
</dbReference>
<evidence type="ECO:0000256" key="8">
    <source>
        <dbReference type="ARBA" id="ARBA00037949"/>
    </source>
</evidence>